<dbReference type="PANTHER" id="PTHR44086:SF10">
    <property type="entry name" value="THIOSULFATE SULFURTRANSFERASE_RHODANESE-LIKE DOMAIN-CONTAINING PROTEIN 3"/>
    <property type="match status" value="1"/>
</dbReference>
<dbReference type="Proteomes" id="UP000002931">
    <property type="component" value="Unassembled WGS sequence"/>
</dbReference>
<gene>
    <name evidence="2" type="ORF">RB2654_08312</name>
</gene>
<dbReference type="PANTHER" id="PTHR44086">
    <property type="entry name" value="THIOSULFATE SULFURTRANSFERASE RDL2, MITOCHONDRIAL-RELATED"/>
    <property type="match status" value="1"/>
</dbReference>
<sequence>MKTEDVNGKTLETWTPQEVAQGLADETIVLIDVRTPAEYMFESIEDALLAPMSHISKKALPAGLGKHVVLYCGSGMRSRKAAEICLSKKFEKIAHLEGGFANWKQAGQPYLGTDMSTGAPQVKTS</sequence>
<dbReference type="SMART" id="SM00450">
    <property type="entry name" value="RHOD"/>
    <property type="match status" value="1"/>
</dbReference>
<accession>A3VHK3</accession>
<protein>
    <recommendedName>
        <fullName evidence="1">Rhodanese domain-containing protein</fullName>
    </recommendedName>
</protein>
<dbReference type="STRING" id="314271.RB2654_08312"/>
<dbReference type="PROSITE" id="PS50206">
    <property type="entry name" value="RHODANESE_3"/>
    <property type="match status" value="1"/>
</dbReference>
<dbReference type="GO" id="GO:0004792">
    <property type="term" value="F:thiosulfate-cyanide sulfurtransferase activity"/>
    <property type="evidence" value="ECO:0007669"/>
    <property type="project" value="TreeGrafter"/>
</dbReference>
<dbReference type="RefSeq" id="WP_008330477.1">
    <property type="nucleotide sequence ID" value="NZ_CH902578.1"/>
</dbReference>
<dbReference type="OrthoDB" id="9807812at2"/>
<name>A3VHK3_9RHOB</name>
<evidence type="ECO:0000313" key="2">
    <source>
        <dbReference type="EMBL" id="EAQ12194.1"/>
    </source>
</evidence>
<dbReference type="AlphaFoldDB" id="A3VHK3"/>
<proteinExistence type="predicted"/>
<evidence type="ECO:0000313" key="3">
    <source>
        <dbReference type="Proteomes" id="UP000002931"/>
    </source>
</evidence>
<dbReference type="InterPro" id="IPR001763">
    <property type="entry name" value="Rhodanese-like_dom"/>
</dbReference>
<comment type="caution">
    <text evidence="2">The sequence shown here is derived from an EMBL/GenBank/DDBJ whole genome shotgun (WGS) entry which is preliminary data.</text>
</comment>
<dbReference type="HOGENOM" id="CLU_089574_6_3_5"/>
<dbReference type="SUPFAM" id="SSF52821">
    <property type="entry name" value="Rhodanese/Cell cycle control phosphatase"/>
    <property type="match status" value="1"/>
</dbReference>
<dbReference type="EMBL" id="AAMT01000009">
    <property type="protein sequence ID" value="EAQ12194.1"/>
    <property type="molecule type" value="Genomic_DNA"/>
</dbReference>
<evidence type="ECO:0000259" key="1">
    <source>
        <dbReference type="PROSITE" id="PS50206"/>
    </source>
</evidence>
<dbReference type="Gene3D" id="3.40.250.10">
    <property type="entry name" value="Rhodanese-like domain"/>
    <property type="match status" value="1"/>
</dbReference>
<dbReference type="CDD" id="cd00158">
    <property type="entry name" value="RHOD"/>
    <property type="match status" value="1"/>
</dbReference>
<feature type="domain" description="Rhodanese" evidence="1">
    <location>
        <begin position="24"/>
        <end position="112"/>
    </location>
</feature>
<dbReference type="Pfam" id="PF00581">
    <property type="entry name" value="Rhodanese"/>
    <property type="match status" value="1"/>
</dbReference>
<dbReference type="eggNOG" id="COG0607">
    <property type="taxonomic scope" value="Bacteria"/>
</dbReference>
<dbReference type="InterPro" id="IPR036873">
    <property type="entry name" value="Rhodanese-like_dom_sf"/>
</dbReference>
<reference evidence="2 3" key="1">
    <citation type="journal article" date="2010" name="J. Bacteriol.">
        <title>Genome sequences of Pelagibaca bermudensis HTCC2601T and Maritimibacter alkaliphilus HTCC2654T, the type strains of two marine Roseobacter genera.</title>
        <authorList>
            <person name="Thrash J.C."/>
            <person name="Cho J.C."/>
            <person name="Ferriera S."/>
            <person name="Johnson J."/>
            <person name="Vergin K.L."/>
            <person name="Giovannoni S.J."/>
        </authorList>
    </citation>
    <scope>NUCLEOTIDE SEQUENCE [LARGE SCALE GENOMIC DNA]</scope>
    <source>
        <strain evidence="2 3">HTCC2654</strain>
    </source>
</reference>
<keyword evidence="3" id="KW-1185">Reference proteome</keyword>
<organism evidence="2 3">
    <name type="scientific">Maritimibacter alkaliphilus HTCC2654</name>
    <dbReference type="NCBI Taxonomy" id="314271"/>
    <lineage>
        <taxon>Bacteria</taxon>
        <taxon>Pseudomonadati</taxon>
        <taxon>Pseudomonadota</taxon>
        <taxon>Alphaproteobacteria</taxon>
        <taxon>Rhodobacterales</taxon>
        <taxon>Roseobacteraceae</taxon>
        <taxon>Maritimibacter</taxon>
    </lineage>
</organism>